<reference evidence="2" key="1">
    <citation type="journal article" date="2015" name="Nat. Genet.">
        <title>The genome and transcriptome of the zoonotic hookworm Ancylostoma ceylanicum identify infection-specific gene families.</title>
        <authorList>
            <person name="Schwarz E.M."/>
            <person name="Hu Y."/>
            <person name="Antoshechkin I."/>
            <person name="Miller M.M."/>
            <person name="Sternberg P.W."/>
            <person name="Aroian R.V."/>
        </authorList>
    </citation>
    <scope>NUCLEOTIDE SEQUENCE</scope>
    <source>
        <strain evidence="2">HY135</strain>
    </source>
</reference>
<dbReference type="Proteomes" id="UP000024635">
    <property type="component" value="Unassembled WGS sequence"/>
</dbReference>
<dbReference type="EMBL" id="JARK01000329">
    <property type="protein sequence ID" value="EYC38261.1"/>
    <property type="molecule type" value="Genomic_DNA"/>
</dbReference>
<evidence type="ECO:0000313" key="1">
    <source>
        <dbReference type="EMBL" id="EYC38261.1"/>
    </source>
</evidence>
<proteinExistence type="predicted"/>
<gene>
    <name evidence="1" type="primary">Acey_s0729.g1891</name>
    <name evidence="1" type="ORF">Y032_0729g1891</name>
</gene>
<name>A0A016WF77_9BILA</name>
<accession>A0A016WF77</accession>
<evidence type="ECO:0000313" key="2">
    <source>
        <dbReference type="Proteomes" id="UP000024635"/>
    </source>
</evidence>
<keyword evidence="2" id="KW-1185">Reference proteome</keyword>
<organism evidence="1 2">
    <name type="scientific">Ancylostoma ceylanicum</name>
    <dbReference type="NCBI Taxonomy" id="53326"/>
    <lineage>
        <taxon>Eukaryota</taxon>
        <taxon>Metazoa</taxon>
        <taxon>Ecdysozoa</taxon>
        <taxon>Nematoda</taxon>
        <taxon>Chromadorea</taxon>
        <taxon>Rhabditida</taxon>
        <taxon>Rhabditina</taxon>
        <taxon>Rhabditomorpha</taxon>
        <taxon>Strongyloidea</taxon>
        <taxon>Ancylostomatidae</taxon>
        <taxon>Ancylostomatinae</taxon>
        <taxon>Ancylostoma</taxon>
    </lineage>
</organism>
<dbReference type="AlphaFoldDB" id="A0A016WF77"/>
<protein>
    <submittedName>
        <fullName evidence="1">Uncharacterized protein</fullName>
    </submittedName>
</protein>
<comment type="caution">
    <text evidence="1">The sequence shown here is derived from an EMBL/GenBank/DDBJ whole genome shotgun (WGS) entry which is preliminary data.</text>
</comment>
<sequence>MLAERGSATSVVSQTISRTRISVLTRNPGQDQIRSTQKSENKKALKLFFSPTTLVFNIETFHFFHSFEIFDIREQKIDFEYVENSNDSTLEASTVLYLRKEEL</sequence>